<dbReference type="InterPro" id="IPR012337">
    <property type="entry name" value="RNaseH-like_sf"/>
</dbReference>
<protein>
    <submittedName>
        <fullName evidence="2">Transposase</fullName>
    </submittedName>
</protein>
<keyword evidence="3" id="KW-1185">Reference proteome</keyword>
<dbReference type="EMBL" id="BEXT01000001">
    <property type="protein sequence ID" value="GBC62156.1"/>
    <property type="molecule type" value="Genomic_DNA"/>
</dbReference>
<dbReference type="GO" id="GO:0006313">
    <property type="term" value="P:DNA transposition"/>
    <property type="evidence" value="ECO:0007669"/>
    <property type="project" value="InterPro"/>
</dbReference>
<dbReference type="GO" id="GO:0004803">
    <property type="term" value="F:transposase activity"/>
    <property type="evidence" value="ECO:0007669"/>
    <property type="project" value="InterPro"/>
</dbReference>
<sequence>MVRGLKLHIIALRINGDYVFLITDNAPYQALDDYRQRWQIETLFGCLKTRGFNPEDTHLNDIERISRLFALITIAFCWSYKIGEQIHSQKAIPIKAHGRMEKSIFRKGLDRISHTLLNLDDKYTDFIKLINFLSRT</sequence>
<dbReference type="AlphaFoldDB" id="A0A401FYZ4"/>
<evidence type="ECO:0000313" key="3">
    <source>
        <dbReference type="Proteomes" id="UP000288096"/>
    </source>
</evidence>
<reference evidence="3" key="1">
    <citation type="submission" date="2017-11" db="EMBL/GenBank/DDBJ databases">
        <authorList>
            <person name="Watanabe M."/>
            <person name="Kojima H."/>
        </authorList>
    </citation>
    <scope>NUCLEOTIDE SEQUENCE [LARGE SCALE GENOMIC DNA]</scope>
    <source>
        <strain evidence="3">Tokyo 01</strain>
    </source>
</reference>
<dbReference type="InterPro" id="IPR002559">
    <property type="entry name" value="Transposase_11"/>
</dbReference>
<dbReference type="Gene3D" id="3.90.350.10">
    <property type="entry name" value="Transposase Inhibitor Protein From Tn5, Chain A, domain 1"/>
    <property type="match status" value="1"/>
</dbReference>
<accession>A0A401FYZ4</accession>
<gene>
    <name evidence="2" type="ORF">DENIS_3119</name>
</gene>
<dbReference type="Proteomes" id="UP000288096">
    <property type="component" value="Unassembled WGS sequence"/>
</dbReference>
<evidence type="ECO:0000313" key="2">
    <source>
        <dbReference type="EMBL" id="GBC62156.1"/>
    </source>
</evidence>
<proteinExistence type="predicted"/>
<dbReference type="GO" id="GO:0003677">
    <property type="term" value="F:DNA binding"/>
    <property type="evidence" value="ECO:0007669"/>
    <property type="project" value="InterPro"/>
</dbReference>
<comment type="caution">
    <text evidence="2">The sequence shown here is derived from an EMBL/GenBank/DDBJ whole genome shotgun (WGS) entry which is preliminary data.</text>
</comment>
<reference evidence="3" key="2">
    <citation type="submission" date="2019-01" db="EMBL/GenBank/DDBJ databases">
        <title>Genome sequence of Desulfonema ishimotonii strain Tokyo 01.</title>
        <authorList>
            <person name="Fukui M."/>
        </authorList>
    </citation>
    <scope>NUCLEOTIDE SEQUENCE [LARGE SCALE GENOMIC DNA]</scope>
    <source>
        <strain evidence="3">Tokyo 01</strain>
    </source>
</reference>
<name>A0A401FYZ4_9BACT</name>
<feature type="domain" description="Transposase IS4-like" evidence="1">
    <location>
        <begin position="27"/>
        <end position="77"/>
    </location>
</feature>
<dbReference type="Pfam" id="PF01609">
    <property type="entry name" value="DDE_Tnp_1"/>
    <property type="match status" value="1"/>
</dbReference>
<dbReference type="SUPFAM" id="SSF53098">
    <property type="entry name" value="Ribonuclease H-like"/>
    <property type="match status" value="1"/>
</dbReference>
<evidence type="ECO:0000259" key="1">
    <source>
        <dbReference type="Pfam" id="PF01609"/>
    </source>
</evidence>
<organism evidence="2 3">
    <name type="scientific">Desulfonema ishimotonii</name>
    <dbReference type="NCBI Taxonomy" id="45657"/>
    <lineage>
        <taxon>Bacteria</taxon>
        <taxon>Pseudomonadati</taxon>
        <taxon>Thermodesulfobacteriota</taxon>
        <taxon>Desulfobacteria</taxon>
        <taxon>Desulfobacterales</taxon>
        <taxon>Desulfococcaceae</taxon>
        <taxon>Desulfonema</taxon>
    </lineage>
</organism>